<evidence type="ECO:0000256" key="5">
    <source>
        <dbReference type="ARBA" id="ARBA00022795"/>
    </source>
</evidence>
<feature type="coiled-coil region" evidence="8">
    <location>
        <begin position="76"/>
        <end position="114"/>
    </location>
</feature>
<proteinExistence type="inferred from homology"/>
<protein>
    <recommendedName>
        <fullName evidence="3">Flagellar assembly protein FliH</fullName>
    </recommendedName>
</protein>
<dbReference type="GO" id="GO:0015031">
    <property type="term" value="P:protein transport"/>
    <property type="evidence" value="ECO:0007669"/>
    <property type="project" value="UniProtKB-KW"/>
</dbReference>
<evidence type="ECO:0000256" key="8">
    <source>
        <dbReference type="SAM" id="Coils"/>
    </source>
</evidence>
<dbReference type="PANTHER" id="PTHR34982">
    <property type="entry name" value="YOP PROTEINS TRANSLOCATION PROTEIN L"/>
    <property type="match status" value="1"/>
</dbReference>
<dbReference type="PANTHER" id="PTHR34982:SF1">
    <property type="entry name" value="FLAGELLAR ASSEMBLY PROTEIN FLIH"/>
    <property type="match status" value="1"/>
</dbReference>
<evidence type="ECO:0000256" key="9">
    <source>
        <dbReference type="SAM" id="MobiDB-lite"/>
    </source>
</evidence>
<evidence type="ECO:0000313" key="11">
    <source>
        <dbReference type="EMBL" id="SBW11675.1"/>
    </source>
</evidence>
<feature type="compositionally biased region" description="Acidic residues" evidence="9">
    <location>
        <begin position="497"/>
        <end position="506"/>
    </location>
</feature>
<feature type="region of interest" description="Disordered" evidence="9">
    <location>
        <begin position="284"/>
        <end position="536"/>
    </location>
</feature>
<dbReference type="AlphaFoldDB" id="A0A212KJC2"/>
<feature type="compositionally biased region" description="Low complexity" evidence="9">
    <location>
        <begin position="514"/>
        <end position="525"/>
    </location>
</feature>
<evidence type="ECO:0000256" key="1">
    <source>
        <dbReference type="ARBA" id="ARBA00003041"/>
    </source>
</evidence>
<evidence type="ECO:0000259" key="10">
    <source>
        <dbReference type="Pfam" id="PF02108"/>
    </source>
</evidence>
<evidence type="ECO:0000256" key="4">
    <source>
        <dbReference type="ARBA" id="ARBA00022448"/>
    </source>
</evidence>
<dbReference type="Pfam" id="PF02108">
    <property type="entry name" value="FliH"/>
    <property type="match status" value="1"/>
</dbReference>
<keyword evidence="6" id="KW-0653">Protein transport</keyword>
<keyword evidence="4" id="KW-0813">Transport</keyword>
<sequence length="536" mass="57982">MASDELRKKWGTIFMGEREATPQQLDAMQEPLLRERAQHLQQEDYLARVRARAEERAREILGAAYAERQKVLEEAGVEAQARVEQFTREAKELKAQAQAELAEAEAEHGKARDLREEAEFIRGNAHNEGFQAGMEQAGAELKEFRVDVGQMLGNMLRALEAQRHNLGEAWRDELAELARVAVEAGTGWILQAEHQRILQSLVFSSLQLLEDRATVSIRVHPDDEDTVSDLFRAARERVPELSQWIVNGDPSVEAGGLVAESVSGSVENLREHYREMVNGILEHLTLPPRPEEERAGEEVSATAARESERLTQIVPEAAPVAEPEPELPVEPVDTMGQPELLPEHLPEHPAETLAEASPESGPESGQEFAPESAPDMAQDTQPEQASFAGQAGAGLAPDEILPASGPAGTVAAAEFFEQGQEPAPTDAAVPLANASPEMMQDSMPEPGVQAEAHPAESSPAPMAHPDAGVEGQPAQEQTPEPAHVQAAEHNANPSLAELEDELFPLPEEEKEHVSQSSSSVFVSGGFLPGSGNGQPG</sequence>
<feature type="domain" description="Flagellar assembly protein FliH/Type III secretion system HrpE" evidence="10">
    <location>
        <begin position="150"/>
        <end position="266"/>
    </location>
</feature>
<comment type="similarity">
    <text evidence="2">Belongs to the FliH family.</text>
</comment>
<organism evidence="11">
    <name type="scientific">uncultured Desulfovibrio sp</name>
    <dbReference type="NCBI Taxonomy" id="167968"/>
    <lineage>
        <taxon>Bacteria</taxon>
        <taxon>Pseudomonadati</taxon>
        <taxon>Thermodesulfobacteriota</taxon>
        <taxon>Desulfovibrionia</taxon>
        <taxon>Desulfovibrionales</taxon>
        <taxon>Desulfovibrionaceae</taxon>
        <taxon>Desulfovibrio</taxon>
        <taxon>environmental samples</taxon>
    </lineage>
</organism>
<feature type="compositionally biased region" description="Gly residues" evidence="9">
    <location>
        <begin position="526"/>
        <end position="536"/>
    </location>
</feature>
<evidence type="ECO:0000256" key="7">
    <source>
        <dbReference type="ARBA" id="ARBA00023225"/>
    </source>
</evidence>
<dbReference type="RefSeq" id="WP_227117968.1">
    <property type="nucleotide sequence ID" value="NZ_CABUEN010000002.1"/>
</dbReference>
<evidence type="ECO:0000256" key="6">
    <source>
        <dbReference type="ARBA" id="ARBA00022927"/>
    </source>
</evidence>
<name>A0A212KJC2_9BACT</name>
<dbReference type="InterPro" id="IPR051472">
    <property type="entry name" value="T3SS_Stator/FliH"/>
</dbReference>
<dbReference type="GO" id="GO:0005829">
    <property type="term" value="C:cytosol"/>
    <property type="evidence" value="ECO:0007669"/>
    <property type="project" value="TreeGrafter"/>
</dbReference>
<dbReference type="InterPro" id="IPR018035">
    <property type="entry name" value="Flagellar_FliH/T3SS_HrpE"/>
</dbReference>
<feature type="compositionally biased region" description="Basic and acidic residues" evidence="9">
    <location>
        <begin position="341"/>
        <end position="350"/>
    </location>
</feature>
<feature type="compositionally biased region" description="Low complexity" evidence="9">
    <location>
        <begin position="450"/>
        <end position="465"/>
    </location>
</feature>
<dbReference type="EMBL" id="FLUP01000002">
    <property type="protein sequence ID" value="SBW11675.1"/>
    <property type="molecule type" value="Genomic_DNA"/>
</dbReference>
<reference evidence="11" key="1">
    <citation type="submission" date="2016-04" db="EMBL/GenBank/DDBJ databases">
        <authorList>
            <person name="Evans L.H."/>
            <person name="Alamgir A."/>
            <person name="Owens N."/>
            <person name="Weber N.D."/>
            <person name="Virtaneva K."/>
            <person name="Barbian K."/>
            <person name="Babar A."/>
            <person name="Rosenke K."/>
        </authorList>
    </citation>
    <scope>NUCLEOTIDE SEQUENCE</scope>
    <source>
        <strain evidence="11">92-2</strain>
    </source>
</reference>
<evidence type="ECO:0000256" key="2">
    <source>
        <dbReference type="ARBA" id="ARBA00006602"/>
    </source>
</evidence>
<keyword evidence="5" id="KW-1005">Bacterial flagellum biogenesis</keyword>
<accession>A0A212KJC2</accession>
<evidence type="ECO:0000256" key="3">
    <source>
        <dbReference type="ARBA" id="ARBA00016507"/>
    </source>
</evidence>
<keyword evidence="7" id="KW-1006">Bacterial flagellum protein export</keyword>
<gene>
    <name evidence="11" type="ORF">KM92DES2_20153</name>
</gene>
<comment type="function">
    <text evidence="1">Needed for flagellar regrowth and assembly.</text>
</comment>
<dbReference type="GO" id="GO:0044781">
    <property type="term" value="P:bacterial-type flagellum organization"/>
    <property type="evidence" value="ECO:0007669"/>
    <property type="project" value="UniProtKB-KW"/>
</dbReference>
<keyword evidence="8" id="KW-0175">Coiled coil</keyword>